<evidence type="ECO:0000256" key="8">
    <source>
        <dbReference type="ARBA" id="ARBA00048679"/>
    </source>
</evidence>
<evidence type="ECO:0000256" key="2">
    <source>
        <dbReference type="ARBA" id="ARBA00022527"/>
    </source>
</evidence>
<evidence type="ECO:0000313" key="15">
    <source>
        <dbReference type="Proteomes" id="UP000724672"/>
    </source>
</evidence>
<dbReference type="NCBIfam" id="NF033483">
    <property type="entry name" value="PknB_PASTA_kin"/>
    <property type="match status" value="1"/>
</dbReference>
<feature type="region of interest" description="Disordered" evidence="10">
    <location>
        <begin position="298"/>
        <end position="318"/>
    </location>
</feature>
<dbReference type="GO" id="GO:0005524">
    <property type="term" value="F:ATP binding"/>
    <property type="evidence" value="ECO:0007669"/>
    <property type="project" value="UniProtKB-UniRule"/>
</dbReference>
<keyword evidence="11" id="KW-0812">Transmembrane</keyword>
<reference evidence="14" key="1">
    <citation type="submission" date="2019-12" db="EMBL/GenBank/DDBJ databases">
        <title>Clostridiaceae gen. nov. sp. nov., isolated from sediment in Xinjiang, China.</title>
        <authorList>
            <person name="Zhang R."/>
        </authorList>
    </citation>
    <scope>NUCLEOTIDE SEQUENCE</scope>
    <source>
        <strain evidence="14">D2Q-11</strain>
    </source>
</reference>
<keyword evidence="11" id="KW-0472">Membrane</keyword>
<dbReference type="CDD" id="cd06577">
    <property type="entry name" value="PASTA_pknB"/>
    <property type="match status" value="3"/>
</dbReference>
<dbReference type="PANTHER" id="PTHR43289:SF34">
    <property type="entry name" value="SERINE_THREONINE-PROTEIN KINASE YBDM-RELATED"/>
    <property type="match status" value="1"/>
</dbReference>
<comment type="caution">
    <text evidence="14">The sequence shown here is derived from an EMBL/GenBank/DDBJ whole genome shotgun (WGS) entry which is preliminary data.</text>
</comment>
<dbReference type="CDD" id="cd14014">
    <property type="entry name" value="STKc_PknB_like"/>
    <property type="match status" value="1"/>
</dbReference>
<dbReference type="PROSITE" id="PS50011">
    <property type="entry name" value="PROTEIN_KINASE_DOM"/>
    <property type="match status" value="1"/>
</dbReference>
<dbReference type="Proteomes" id="UP000724672">
    <property type="component" value="Unassembled WGS sequence"/>
</dbReference>
<dbReference type="InterPro" id="IPR000719">
    <property type="entry name" value="Prot_kinase_dom"/>
</dbReference>
<sequence>MIGKTLGNRYEIIEKIGGGGMALVYKARCRLLNRFVAIKVLRKEFVHDEEFIKKFNRESQAAASLSHPNIVNIYDVGEEDDTYYIVMEYINGITLKQHIRNNGKLKPLEVINISTHIAEALNHAHENHIIHRDIKPHNIMITKDGQVKVTDFGIARAVTSSTITQTSNTIGSVHYSSPEQAKGRYTDAKSDIYSLGIVMYEMITGILPFDGDSPISVALMHIQDPIKPPREIDNSIPLNIDKIIRKSTQKDKSLRYDTAEELLKDLRLSKNNLEDDVILFNDFEDSPTQAMPIIDDESINNNKVTESSPKRNNKKNSKKKKRVATLAIILAFLITAGAALGFFLLQGYLNDDEVQVPNFIGSTVEEAKLKAEELGLNISVVKEEYNSEYEKGIIIEQSKNEGRTAIEGSVIDVIISQGIEVVTIPKIAGQYYNNAEILLNDKDLKKGNVTEEFSDLPVNIVISQSPEAGEEVAKGSKVDYVISKGPESKLTTVPTLIGSNVDSAKNSLSAYDLKLGDITYEFNERVPEGIVYEQSQPSGKEVEEGTAINISISKGTEPAPEPEPEEEPVTKNFKFKLPKSEEDRDVQVQVYKTEDGERELVYEEVHNTSEKEFETSITGEGDVTITVYYDGEEAQTKDVKF</sequence>
<dbReference type="Gene3D" id="3.30.10.20">
    <property type="match status" value="3"/>
</dbReference>
<dbReference type="SUPFAM" id="SSF56112">
    <property type="entry name" value="Protein kinase-like (PK-like)"/>
    <property type="match status" value="1"/>
</dbReference>
<gene>
    <name evidence="14" type="primary">pknB</name>
    <name evidence="14" type="ORF">GOQ27_14805</name>
</gene>
<feature type="transmembrane region" description="Helical" evidence="11">
    <location>
        <begin position="323"/>
        <end position="345"/>
    </location>
</feature>
<dbReference type="InterPro" id="IPR017441">
    <property type="entry name" value="Protein_kinase_ATP_BS"/>
</dbReference>
<keyword evidence="15" id="KW-1185">Reference proteome</keyword>
<dbReference type="GO" id="GO:0004674">
    <property type="term" value="F:protein serine/threonine kinase activity"/>
    <property type="evidence" value="ECO:0007669"/>
    <property type="project" value="UniProtKB-KW"/>
</dbReference>
<evidence type="ECO:0000256" key="9">
    <source>
        <dbReference type="PROSITE-ProRule" id="PRU10141"/>
    </source>
</evidence>
<feature type="binding site" evidence="9">
    <location>
        <position position="39"/>
    </location>
    <ligand>
        <name>ATP</name>
        <dbReference type="ChEBI" id="CHEBI:30616"/>
    </ligand>
</feature>
<dbReference type="PROSITE" id="PS00108">
    <property type="entry name" value="PROTEIN_KINASE_ST"/>
    <property type="match status" value="1"/>
</dbReference>
<evidence type="ECO:0000256" key="3">
    <source>
        <dbReference type="ARBA" id="ARBA00022679"/>
    </source>
</evidence>
<dbReference type="Gene3D" id="3.30.200.20">
    <property type="entry name" value="Phosphorylase Kinase, domain 1"/>
    <property type="match status" value="1"/>
</dbReference>
<evidence type="ECO:0000256" key="11">
    <source>
        <dbReference type="SAM" id="Phobius"/>
    </source>
</evidence>
<dbReference type="Pfam" id="PF03793">
    <property type="entry name" value="PASTA"/>
    <property type="match status" value="3"/>
</dbReference>
<comment type="catalytic activity">
    <reaction evidence="8">
        <text>L-seryl-[protein] + ATP = O-phospho-L-seryl-[protein] + ADP + H(+)</text>
        <dbReference type="Rhea" id="RHEA:17989"/>
        <dbReference type="Rhea" id="RHEA-COMP:9863"/>
        <dbReference type="Rhea" id="RHEA-COMP:11604"/>
        <dbReference type="ChEBI" id="CHEBI:15378"/>
        <dbReference type="ChEBI" id="CHEBI:29999"/>
        <dbReference type="ChEBI" id="CHEBI:30616"/>
        <dbReference type="ChEBI" id="CHEBI:83421"/>
        <dbReference type="ChEBI" id="CHEBI:456216"/>
        <dbReference type="EC" id="2.7.11.1"/>
    </reaction>
</comment>
<dbReference type="SMART" id="SM00740">
    <property type="entry name" value="PASTA"/>
    <property type="match status" value="3"/>
</dbReference>
<name>A0A942UZ91_9FIRM</name>
<evidence type="ECO:0000259" key="13">
    <source>
        <dbReference type="PROSITE" id="PS51178"/>
    </source>
</evidence>
<dbReference type="FunFam" id="3.30.200.20:FF:000035">
    <property type="entry name" value="Serine/threonine protein kinase Stk1"/>
    <property type="match status" value="1"/>
</dbReference>
<dbReference type="Pfam" id="PF00069">
    <property type="entry name" value="Pkinase"/>
    <property type="match status" value="1"/>
</dbReference>
<dbReference type="SMART" id="SM00220">
    <property type="entry name" value="S_TKc"/>
    <property type="match status" value="1"/>
</dbReference>
<feature type="domain" description="PASTA" evidence="13">
    <location>
        <begin position="350"/>
        <end position="417"/>
    </location>
</feature>
<dbReference type="PROSITE" id="PS51178">
    <property type="entry name" value="PASTA"/>
    <property type="match status" value="3"/>
</dbReference>
<evidence type="ECO:0000256" key="1">
    <source>
        <dbReference type="ARBA" id="ARBA00012513"/>
    </source>
</evidence>
<protein>
    <recommendedName>
        <fullName evidence="1">non-specific serine/threonine protein kinase</fullName>
        <ecNumber evidence="1">2.7.11.1</ecNumber>
    </recommendedName>
</protein>
<dbReference type="PROSITE" id="PS00107">
    <property type="entry name" value="PROTEIN_KINASE_ATP"/>
    <property type="match status" value="1"/>
</dbReference>
<dbReference type="InterPro" id="IPR008271">
    <property type="entry name" value="Ser/Thr_kinase_AS"/>
</dbReference>
<feature type="domain" description="PASTA" evidence="13">
    <location>
        <begin position="418"/>
        <end position="484"/>
    </location>
</feature>
<keyword evidence="11" id="KW-1133">Transmembrane helix</keyword>
<dbReference type="InterPro" id="IPR005543">
    <property type="entry name" value="PASTA_dom"/>
</dbReference>
<evidence type="ECO:0000256" key="10">
    <source>
        <dbReference type="SAM" id="MobiDB-lite"/>
    </source>
</evidence>
<keyword evidence="4 9" id="KW-0547">Nucleotide-binding</keyword>
<comment type="catalytic activity">
    <reaction evidence="7">
        <text>L-threonyl-[protein] + ATP = O-phospho-L-threonyl-[protein] + ADP + H(+)</text>
        <dbReference type="Rhea" id="RHEA:46608"/>
        <dbReference type="Rhea" id="RHEA-COMP:11060"/>
        <dbReference type="Rhea" id="RHEA-COMP:11605"/>
        <dbReference type="ChEBI" id="CHEBI:15378"/>
        <dbReference type="ChEBI" id="CHEBI:30013"/>
        <dbReference type="ChEBI" id="CHEBI:30616"/>
        <dbReference type="ChEBI" id="CHEBI:61977"/>
        <dbReference type="ChEBI" id="CHEBI:456216"/>
        <dbReference type="EC" id="2.7.11.1"/>
    </reaction>
</comment>
<dbReference type="Gene3D" id="1.10.510.10">
    <property type="entry name" value="Transferase(Phosphotransferase) domain 1"/>
    <property type="match status" value="1"/>
</dbReference>
<evidence type="ECO:0000313" key="14">
    <source>
        <dbReference type="EMBL" id="MBS4539741.1"/>
    </source>
</evidence>
<keyword evidence="3" id="KW-0808">Transferase</keyword>
<dbReference type="EMBL" id="WSFT01000053">
    <property type="protein sequence ID" value="MBS4539741.1"/>
    <property type="molecule type" value="Genomic_DNA"/>
</dbReference>
<dbReference type="PANTHER" id="PTHR43289">
    <property type="entry name" value="MITOGEN-ACTIVATED PROTEIN KINASE KINASE KINASE 20-RELATED"/>
    <property type="match status" value="1"/>
</dbReference>
<evidence type="ECO:0000259" key="12">
    <source>
        <dbReference type="PROSITE" id="PS50011"/>
    </source>
</evidence>
<keyword evidence="2" id="KW-0723">Serine/threonine-protein kinase</keyword>
<feature type="domain" description="PASTA" evidence="13">
    <location>
        <begin position="485"/>
        <end position="554"/>
    </location>
</feature>
<dbReference type="AlphaFoldDB" id="A0A942UZ91"/>
<dbReference type="RefSeq" id="WP_203367657.1">
    <property type="nucleotide sequence ID" value="NZ_WSFT01000053.1"/>
</dbReference>
<keyword evidence="5 14" id="KW-0418">Kinase</keyword>
<feature type="domain" description="Protein kinase" evidence="12">
    <location>
        <begin position="10"/>
        <end position="268"/>
    </location>
</feature>
<accession>A0A942UZ91</accession>
<keyword evidence="6 9" id="KW-0067">ATP-binding</keyword>
<proteinExistence type="predicted"/>
<evidence type="ECO:0000256" key="5">
    <source>
        <dbReference type="ARBA" id="ARBA00022777"/>
    </source>
</evidence>
<evidence type="ECO:0000256" key="6">
    <source>
        <dbReference type="ARBA" id="ARBA00022840"/>
    </source>
</evidence>
<dbReference type="EC" id="2.7.11.1" evidence="1"/>
<evidence type="ECO:0000256" key="4">
    <source>
        <dbReference type="ARBA" id="ARBA00022741"/>
    </source>
</evidence>
<dbReference type="InterPro" id="IPR011009">
    <property type="entry name" value="Kinase-like_dom_sf"/>
</dbReference>
<evidence type="ECO:0000256" key="7">
    <source>
        <dbReference type="ARBA" id="ARBA00047899"/>
    </source>
</evidence>
<organism evidence="14 15">
    <name type="scientific">Anaeromonas frigoriresistens</name>
    <dbReference type="NCBI Taxonomy" id="2683708"/>
    <lineage>
        <taxon>Bacteria</taxon>
        <taxon>Bacillati</taxon>
        <taxon>Bacillota</taxon>
        <taxon>Tissierellia</taxon>
        <taxon>Tissierellales</taxon>
        <taxon>Thermohalobacteraceae</taxon>
        <taxon>Anaeromonas</taxon>
    </lineage>
</organism>
<dbReference type="FunFam" id="1.10.510.10:FF:000021">
    <property type="entry name" value="Serine/threonine protein kinase"/>
    <property type="match status" value="1"/>
</dbReference>